<gene>
    <name evidence="2" type="ORF">BJI46_12260</name>
</gene>
<dbReference type="AlphaFoldDB" id="A0A1E7RAL8"/>
<feature type="signal peptide" evidence="1">
    <location>
        <begin position="1"/>
        <end position="22"/>
    </location>
</feature>
<feature type="chain" id="PRO_5043144627" evidence="1">
    <location>
        <begin position="23"/>
        <end position="124"/>
    </location>
</feature>
<reference evidence="2 3" key="1">
    <citation type="submission" date="2016-09" db="EMBL/GenBank/DDBJ databases">
        <authorList>
            <person name="Capua I."/>
            <person name="De Benedictis P."/>
            <person name="Joannis T."/>
            <person name="Lombin L.H."/>
            <person name="Cattoli G."/>
        </authorList>
    </citation>
    <scope>NUCLEOTIDE SEQUENCE [LARGE SCALE GENOMIC DNA]</scope>
    <source>
        <strain evidence="2 3">ANC 4671</strain>
    </source>
</reference>
<protein>
    <submittedName>
        <fullName evidence="2">Uncharacterized protein</fullName>
    </submittedName>
</protein>
<keyword evidence="3" id="KW-1185">Reference proteome</keyword>
<sequence length="124" mass="13218">MKQHARLIILGLAISAPTLAMAEQEQAKSMTVPAAQIEAVTAASNVAATQQGKKTVLISPRTGIRYAFDNPNNRPITFKTEVLLPANSQTVSRIVASNPALSVESQQQAEQTLLNIGKPANPMQ</sequence>
<accession>A0A1E7RAL8</accession>
<dbReference type="RefSeq" id="WP_070069748.1">
    <property type="nucleotide sequence ID" value="NZ_MKKK01000020.1"/>
</dbReference>
<dbReference type="STRING" id="1262585.BJI46_12260"/>
<dbReference type="OrthoDB" id="6695178at2"/>
<evidence type="ECO:0000313" key="3">
    <source>
        <dbReference type="Proteomes" id="UP000185895"/>
    </source>
</evidence>
<organism evidence="2 3">
    <name type="scientific">Acinetobacter qingfengensis</name>
    <dbReference type="NCBI Taxonomy" id="1262585"/>
    <lineage>
        <taxon>Bacteria</taxon>
        <taxon>Pseudomonadati</taxon>
        <taxon>Pseudomonadota</taxon>
        <taxon>Gammaproteobacteria</taxon>
        <taxon>Moraxellales</taxon>
        <taxon>Moraxellaceae</taxon>
        <taxon>Acinetobacter</taxon>
    </lineage>
</organism>
<keyword evidence="1" id="KW-0732">Signal</keyword>
<comment type="caution">
    <text evidence="2">The sequence shown here is derived from an EMBL/GenBank/DDBJ whole genome shotgun (WGS) entry which is preliminary data.</text>
</comment>
<proteinExistence type="predicted"/>
<dbReference type="Proteomes" id="UP000185895">
    <property type="component" value="Unassembled WGS sequence"/>
</dbReference>
<evidence type="ECO:0000313" key="2">
    <source>
        <dbReference type="EMBL" id="OEY96410.1"/>
    </source>
</evidence>
<name>A0A1E7RAL8_9GAMM</name>
<evidence type="ECO:0000256" key="1">
    <source>
        <dbReference type="SAM" id="SignalP"/>
    </source>
</evidence>
<dbReference type="EMBL" id="MKKK01000020">
    <property type="protein sequence ID" value="OEY96410.1"/>
    <property type="molecule type" value="Genomic_DNA"/>
</dbReference>